<dbReference type="GO" id="GO:0009002">
    <property type="term" value="F:serine-type D-Ala-D-Ala carboxypeptidase activity"/>
    <property type="evidence" value="ECO:0007669"/>
    <property type="project" value="UniProtKB-EC"/>
</dbReference>
<comment type="subcellular location">
    <subcellularLocation>
        <location evidence="1">Secreted</location>
    </subcellularLocation>
</comment>
<keyword evidence="17" id="KW-0812">Transmembrane</keyword>
<keyword evidence="8" id="KW-0808">Transferase</keyword>
<comment type="similarity">
    <text evidence="2">In the C-terminal section; belongs to the transpeptidase family.</text>
</comment>
<feature type="domain" description="Penicillin-binding protein transpeptidase" evidence="18">
    <location>
        <begin position="332"/>
        <end position="625"/>
    </location>
</feature>
<feature type="compositionally biased region" description="Polar residues" evidence="16">
    <location>
        <begin position="704"/>
        <end position="740"/>
    </location>
</feature>
<keyword evidence="13" id="KW-0961">Cell wall biogenesis/degradation</keyword>
<keyword evidence="11" id="KW-0573">Peptidoglycan synthesis</keyword>
<keyword evidence="6" id="KW-0645">Protease</keyword>
<keyword evidence="5" id="KW-0121">Carboxypeptidase</keyword>
<keyword evidence="17" id="KW-1133">Transmembrane helix</keyword>
<sequence>MKNFSWPRIGKFIALGMLSLFLTLVVLGGLVFAYFAITSPTLSEEELIATASSKIYDNQNNLIADLGSEKRENASPEEIPVELVNAIVAIEDHRFFDHRGLDSVRIAGAALNNLTSSSRQGGSTLTQQLIKLTYFSTAASDQTLSRKAREAWLAMQLEQQATKQEILTYYINKVYMSNGNYGMKTAAQSYYGKELKDLSLPQLALLAGMPQAPNQYDPYSNPEAALERRNLVLGEMKEMNYITAEQYEQAINTQITDGLQSLRRTESYPAYLDNYLKQVIEQVEQETGNNLLTTGMEVYTNVDIEAQQQLWNIYNTYDYVAYPDDEMQVASTIVDVSNGRVVAQLGGRNQSNNVSFGTNQAVETNRDFGSSMKPITDYAPAIENGIYDSTGAYVYDTPYDYPGSNTPIYDYDRRFLGTITLQYAIQDSRNVPAVRALEAVGLDESLKFLNGLGINYPEMLYANAISSNTTISDRQYGASSEKMAAAYAAFANGGTYYRPQYVNRVVYQDGTSQDLTDKGNRAMSEQTAYMITDMLKTVLTHNTGRNAAIAGLFQAGKTGTSNYGDDEVAKLTRSTAGSYIAAPDELFVGYSPQYAMAVWTGYNNRFTPVLDDGIDVATSVYRNMMTYLHPNGNDDFPMPSGLYRSGSYVFKNGANTSNAARGARQVPSYSRVEDDEEDYIFPNSNSTSSSSSVTTPSSSDDTIPTASNMLDNVFPNPNTLPSSNVENDMPNSNRNQTGSE</sequence>
<dbReference type="PANTHER" id="PTHR32282:SF29">
    <property type="entry name" value="PENICILLIN-BINDING PROTEIN 1A"/>
    <property type="match status" value="1"/>
</dbReference>
<comment type="catalytic activity">
    <reaction evidence="15">
        <text>[GlcNAc-(1-&gt;4)-Mur2Ac(oyl-L-Ala-gamma-D-Glu-L-Lys-D-Ala-D-Ala)](n)-di-trans,octa-cis-undecaprenyl diphosphate + beta-D-GlcNAc-(1-&gt;4)-Mur2Ac(oyl-L-Ala-gamma-D-Glu-L-Lys-D-Ala-D-Ala)-di-trans,octa-cis-undecaprenyl diphosphate = [GlcNAc-(1-&gt;4)-Mur2Ac(oyl-L-Ala-gamma-D-Glu-L-Lys-D-Ala-D-Ala)](n+1)-di-trans,octa-cis-undecaprenyl diphosphate + di-trans,octa-cis-undecaprenyl diphosphate + H(+)</text>
        <dbReference type="Rhea" id="RHEA:23708"/>
        <dbReference type="Rhea" id="RHEA-COMP:9602"/>
        <dbReference type="Rhea" id="RHEA-COMP:9603"/>
        <dbReference type="ChEBI" id="CHEBI:15378"/>
        <dbReference type="ChEBI" id="CHEBI:58405"/>
        <dbReference type="ChEBI" id="CHEBI:60033"/>
        <dbReference type="ChEBI" id="CHEBI:78435"/>
        <dbReference type="EC" id="2.4.99.28"/>
    </reaction>
</comment>
<dbReference type="Gene3D" id="1.10.3810.10">
    <property type="entry name" value="Biosynthetic peptidoglycan transglycosylase-like"/>
    <property type="match status" value="1"/>
</dbReference>
<dbReference type="InterPro" id="IPR012338">
    <property type="entry name" value="Beta-lactam/transpept-like"/>
</dbReference>
<keyword evidence="21" id="KW-1185">Reference proteome</keyword>
<comment type="similarity">
    <text evidence="3">In the N-terminal section; belongs to the glycosyltransferase 51 family.</text>
</comment>
<evidence type="ECO:0000256" key="4">
    <source>
        <dbReference type="ARBA" id="ARBA00022525"/>
    </source>
</evidence>
<dbReference type="FunFam" id="1.10.3810.10:FF:000001">
    <property type="entry name" value="Penicillin-binding protein 1A"/>
    <property type="match status" value="1"/>
</dbReference>
<evidence type="ECO:0000256" key="7">
    <source>
        <dbReference type="ARBA" id="ARBA00022676"/>
    </source>
</evidence>
<dbReference type="GO" id="GO:0009252">
    <property type="term" value="P:peptidoglycan biosynthetic process"/>
    <property type="evidence" value="ECO:0007669"/>
    <property type="project" value="UniProtKB-KW"/>
</dbReference>
<dbReference type="Pfam" id="PF00912">
    <property type="entry name" value="Transgly"/>
    <property type="match status" value="1"/>
</dbReference>
<evidence type="ECO:0000256" key="10">
    <source>
        <dbReference type="ARBA" id="ARBA00022960"/>
    </source>
</evidence>
<dbReference type="GO" id="GO:0008955">
    <property type="term" value="F:peptidoglycan glycosyltransferase activity"/>
    <property type="evidence" value="ECO:0007669"/>
    <property type="project" value="UniProtKB-EC"/>
</dbReference>
<reference evidence="20 21" key="1">
    <citation type="submission" date="2020-07" db="EMBL/GenBank/DDBJ databases">
        <title>MOT database genomes.</title>
        <authorList>
            <person name="Joseph S."/>
            <person name="Aduse-Opoku J."/>
            <person name="Hashim A."/>
            <person name="Wade W."/>
            <person name="Curtis M."/>
        </authorList>
    </citation>
    <scope>NUCLEOTIDE SEQUENCE [LARGE SCALE GENOMIC DNA]</scope>
    <source>
        <strain evidence="20 21">CCW311</strain>
    </source>
</reference>
<dbReference type="InterPro" id="IPR036950">
    <property type="entry name" value="PBP_transglycosylase"/>
</dbReference>
<feature type="domain" description="Glycosyl transferase family 51" evidence="19">
    <location>
        <begin position="61"/>
        <end position="237"/>
    </location>
</feature>
<feature type="transmembrane region" description="Helical" evidence="17">
    <location>
        <begin position="12"/>
        <end position="37"/>
    </location>
</feature>
<dbReference type="NCBIfam" id="NF038272">
    <property type="entry name" value="strep_PBP1A"/>
    <property type="match status" value="1"/>
</dbReference>
<evidence type="ECO:0000256" key="11">
    <source>
        <dbReference type="ARBA" id="ARBA00022984"/>
    </source>
</evidence>
<evidence type="ECO:0000256" key="5">
    <source>
        <dbReference type="ARBA" id="ARBA00022645"/>
    </source>
</evidence>
<evidence type="ECO:0000256" key="12">
    <source>
        <dbReference type="ARBA" id="ARBA00023268"/>
    </source>
</evidence>
<keyword evidence="9" id="KW-0378">Hydrolase</keyword>
<feature type="region of interest" description="Disordered" evidence="16">
    <location>
        <begin position="659"/>
        <end position="740"/>
    </location>
</feature>
<evidence type="ECO:0000313" key="20">
    <source>
        <dbReference type="EMBL" id="NYS49560.1"/>
    </source>
</evidence>
<keyword evidence="10" id="KW-0133">Cell shape</keyword>
<evidence type="ECO:0000256" key="1">
    <source>
        <dbReference type="ARBA" id="ARBA00004613"/>
    </source>
</evidence>
<evidence type="ECO:0000256" key="14">
    <source>
        <dbReference type="ARBA" id="ARBA00034000"/>
    </source>
</evidence>
<dbReference type="GO" id="GO:0071555">
    <property type="term" value="P:cell wall organization"/>
    <property type="evidence" value="ECO:0007669"/>
    <property type="project" value="UniProtKB-KW"/>
</dbReference>
<dbReference type="RefSeq" id="WP_179924114.1">
    <property type="nucleotide sequence ID" value="NZ_CP128228.1"/>
</dbReference>
<comment type="caution">
    <text evidence="20">The sequence shown here is derived from an EMBL/GenBank/DDBJ whole genome shotgun (WGS) entry which is preliminary data.</text>
</comment>
<keyword evidence="12" id="KW-0511">Multifunctional enzyme</keyword>
<evidence type="ECO:0000256" key="2">
    <source>
        <dbReference type="ARBA" id="ARBA00007090"/>
    </source>
</evidence>
<keyword evidence="7" id="KW-0328">Glycosyltransferase</keyword>
<dbReference type="GO" id="GO:0006508">
    <property type="term" value="P:proteolysis"/>
    <property type="evidence" value="ECO:0007669"/>
    <property type="project" value="UniProtKB-KW"/>
</dbReference>
<dbReference type="EMBL" id="JACBYG010000077">
    <property type="protein sequence ID" value="NYS49560.1"/>
    <property type="molecule type" value="Genomic_DNA"/>
</dbReference>
<accession>A0A7Z0LDW9</accession>
<dbReference type="InterPro" id="IPR001460">
    <property type="entry name" value="PCN-bd_Tpept"/>
</dbReference>
<dbReference type="Proteomes" id="UP000563349">
    <property type="component" value="Unassembled WGS sequence"/>
</dbReference>
<dbReference type="SUPFAM" id="SSF56601">
    <property type="entry name" value="beta-lactamase/transpeptidase-like"/>
    <property type="match status" value="1"/>
</dbReference>
<evidence type="ECO:0000256" key="3">
    <source>
        <dbReference type="ARBA" id="ARBA00007739"/>
    </source>
</evidence>
<evidence type="ECO:0000256" key="9">
    <source>
        <dbReference type="ARBA" id="ARBA00022801"/>
    </source>
</evidence>
<dbReference type="GO" id="GO:0008360">
    <property type="term" value="P:regulation of cell shape"/>
    <property type="evidence" value="ECO:0007669"/>
    <property type="project" value="UniProtKB-KW"/>
</dbReference>
<gene>
    <name evidence="20" type="ORF">HZY93_06245</name>
</gene>
<organism evidence="20 21">
    <name type="scientific">Streptococcus danieliae</name>
    <dbReference type="NCBI Taxonomy" id="747656"/>
    <lineage>
        <taxon>Bacteria</taxon>
        <taxon>Bacillati</taxon>
        <taxon>Bacillota</taxon>
        <taxon>Bacilli</taxon>
        <taxon>Lactobacillales</taxon>
        <taxon>Streptococcaceae</taxon>
        <taxon>Streptococcus</taxon>
    </lineage>
</organism>
<dbReference type="GO" id="GO:0005576">
    <property type="term" value="C:extracellular region"/>
    <property type="evidence" value="ECO:0007669"/>
    <property type="project" value="UniProtKB-SubCell"/>
</dbReference>
<dbReference type="NCBIfam" id="TIGR02074">
    <property type="entry name" value="PBP_1a_fam"/>
    <property type="match status" value="1"/>
</dbReference>
<dbReference type="InterPro" id="IPR001264">
    <property type="entry name" value="Glyco_trans_51"/>
</dbReference>
<keyword evidence="4" id="KW-0964">Secreted</keyword>
<name>A0A7Z0LDW9_9STRE</name>
<evidence type="ECO:0000259" key="19">
    <source>
        <dbReference type="Pfam" id="PF00912"/>
    </source>
</evidence>
<comment type="catalytic activity">
    <reaction evidence="14">
        <text>Preferential cleavage: (Ac)2-L-Lys-D-Ala-|-D-Ala. Also transpeptidation of peptidyl-alanyl moieties that are N-acyl substituents of D-alanine.</text>
        <dbReference type="EC" id="3.4.16.4"/>
    </reaction>
</comment>
<evidence type="ECO:0000256" key="15">
    <source>
        <dbReference type="ARBA" id="ARBA00049902"/>
    </source>
</evidence>
<evidence type="ECO:0000259" key="18">
    <source>
        <dbReference type="Pfam" id="PF00905"/>
    </source>
</evidence>
<dbReference type="InterPro" id="IPR050396">
    <property type="entry name" value="Glycosyltr_51/Transpeptidase"/>
</dbReference>
<dbReference type="InterPro" id="IPR023346">
    <property type="entry name" value="Lysozyme-like_dom_sf"/>
</dbReference>
<dbReference type="PANTHER" id="PTHR32282">
    <property type="entry name" value="BINDING PROTEIN TRANSPEPTIDASE, PUTATIVE-RELATED"/>
    <property type="match status" value="1"/>
</dbReference>
<feature type="compositionally biased region" description="Low complexity" evidence="16">
    <location>
        <begin position="682"/>
        <end position="702"/>
    </location>
</feature>
<dbReference type="Gene3D" id="3.40.710.10">
    <property type="entry name" value="DD-peptidase/beta-lactamase superfamily"/>
    <property type="match status" value="1"/>
</dbReference>
<protein>
    <submittedName>
        <fullName evidence="20">PBP1A family penicillin-binding protein</fullName>
    </submittedName>
</protein>
<evidence type="ECO:0000256" key="17">
    <source>
        <dbReference type="SAM" id="Phobius"/>
    </source>
</evidence>
<dbReference type="AlphaFoldDB" id="A0A7Z0LDW9"/>
<dbReference type="GO" id="GO:0008658">
    <property type="term" value="F:penicillin binding"/>
    <property type="evidence" value="ECO:0007669"/>
    <property type="project" value="InterPro"/>
</dbReference>
<keyword evidence="17" id="KW-0472">Membrane</keyword>
<dbReference type="SUPFAM" id="SSF53955">
    <property type="entry name" value="Lysozyme-like"/>
    <property type="match status" value="1"/>
</dbReference>
<proteinExistence type="inferred from homology"/>
<evidence type="ECO:0000256" key="13">
    <source>
        <dbReference type="ARBA" id="ARBA00023316"/>
    </source>
</evidence>
<evidence type="ECO:0000256" key="16">
    <source>
        <dbReference type="SAM" id="MobiDB-lite"/>
    </source>
</evidence>
<dbReference type="Pfam" id="PF00905">
    <property type="entry name" value="Transpeptidase"/>
    <property type="match status" value="1"/>
</dbReference>
<evidence type="ECO:0000256" key="6">
    <source>
        <dbReference type="ARBA" id="ARBA00022670"/>
    </source>
</evidence>
<evidence type="ECO:0000256" key="8">
    <source>
        <dbReference type="ARBA" id="ARBA00022679"/>
    </source>
</evidence>
<dbReference type="GO" id="GO:0030288">
    <property type="term" value="C:outer membrane-bounded periplasmic space"/>
    <property type="evidence" value="ECO:0007669"/>
    <property type="project" value="TreeGrafter"/>
</dbReference>
<evidence type="ECO:0000313" key="21">
    <source>
        <dbReference type="Proteomes" id="UP000563349"/>
    </source>
</evidence>